<feature type="region of interest" description="Disordered" evidence="1">
    <location>
        <begin position="324"/>
        <end position="345"/>
    </location>
</feature>
<feature type="region of interest" description="Disordered" evidence="1">
    <location>
        <begin position="173"/>
        <end position="199"/>
    </location>
</feature>
<dbReference type="OrthoDB" id="10364474at2759"/>
<dbReference type="AlphaFoldDB" id="K2MXG4"/>
<evidence type="ECO:0000313" key="2">
    <source>
        <dbReference type="EMBL" id="EKF30484.1"/>
    </source>
</evidence>
<reference evidence="2 3" key="1">
    <citation type="journal article" date="2012" name="BMC Genomics">
        <title>Comparative genomic analysis of human infective Trypanosoma cruzi lineages with the bat-restricted subspecies T. cruzi marinkellei.</title>
        <authorList>
            <person name="Franzen O."/>
            <person name="Talavera-Lopez C."/>
            <person name="Ochaya S."/>
            <person name="Butler C.E."/>
            <person name="Messenger L.A."/>
            <person name="Lewis M.D."/>
            <person name="Llewellyn M.S."/>
            <person name="Marinkelle C.J."/>
            <person name="Tyler K.M."/>
            <person name="Miles M.A."/>
            <person name="Andersson B."/>
        </authorList>
    </citation>
    <scope>NUCLEOTIDE SEQUENCE [LARGE SCALE GENOMIC DNA]</scope>
    <source>
        <strain evidence="2 3">B7</strain>
    </source>
</reference>
<proteinExistence type="predicted"/>
<keyword evidence="3" id="KW-1185">Reference proteome</keyword>
<feature type="region of interest" description="Disordered" evidence="1">
    <location>
        <begin position="28"/>
        <end position="53"/>
    </location>
</feature>
<dbReference type="EMBL" id="AHKC01012039">
    <property type="protein sequence ID" value="EKF30484.1"/>
    <property type="molecule type" value="Genomic_DNA"/>
</dbReference>
<protein>
    <submittedName>
        <fullName evidence="2">Uncharacterized protein</fullName>
    </submittedName>
</protein>
<gene>
    <name evidence="2" type="ORF">MOQ_005703</name>
</gene>
<evidence type="ECO:0000313" key="3">
    <source>
        <dbReference type="Proteomes" id="UP000007350"/>
    </source>
</evidence>
<organism evidence="2 3">
    <name type="scientific">Trypanosoma cruzi marinkellei</name>
    <dbReference type="NCBI Taxonomy" id="85056"/>
    <lineage>
        <taxon>Eukaryota</taxon>
        <taxon>Discoba</taxon>
        <taxon>Euglenozoa</taxon>
        <taxon>Kinetoplastea</taxon>
        <taxon>Metakinetoplastina</taxon>
        <taxon>Trypanosomatida</taxon>
        <taxon>Trypanosomatidae</taxon>
        <taxon>Trypanosoma</taxon>
        <taxon>Schizotrypanum</taxon>
    </lineage>
</organism>
<sequence>MAGGENRVEVNEKRVGGEVKKVPVSPVKLSRPTAYVRKHASARNVGSPSAKRDALVSSTLPRDLKLHVPDCGFASPCSSRRPGRDDPKHLDFHVRSPMETSGALNTPDAVNVSASGNGANGPFFSTDAESARLLPPITVAETRLSFLNGFFRPNMDGGSVVVWAGGRRRQQQLQQQSLCSRQPAEREEEEAGAVPRTEKSAAFSPEALHQDAKGLSFPLTTSLDHFTASGHEHWLHPSHVENVLPNDMTDVNEQKSFAQRMPGKDLSASSLRMDTRVREECLLHFFNLISSSPSSEVGALFQSERDAGRETELVTVAVRGEDVGVDDNTNTRGSRRRRMGREETSCKKSDTIQREESMAMATQASGNTDPAQLGLYRRLPGYREARRMAQQMALEKVREQFC</sequence>
<dbReference type="Proteomes" id="UP000007350">
    <property type="component" value="Unassembled WGS sequence"/>
</dbReference>
<accession>K2MXG4</accession>
<name>K2MXG4_TRYCR</name>
<feature type="compositionally biased region" description="Low complexity" evidence="1">
    <location>
        <begin position="173"/>
        <end position="182"/>
    </location>
</feature>
<evidence type="ECO:0000256" key="1">
    <source>
        <dbReference type="SAM" id="MobiDB-lite"/>
    </source>
</evidence>
<comment type="caution">
    <text evidence="2">The sequence shown here is derived from an EMBL/GenBank/DDBJ whole genome shotgun (WGS) entry which is preliminary data.</text>
</comment>